<feature type="region of interest" description="Disordered" evidence="1">
    <location>
        <begin position="1"/>
        <end position="37"/>
    </location>
</feature>
<evidence type="ECO:0000256" key="1">
    <source>
        <dbReference type="SAM" id="MobiDB-lite"/>
    </source>
</evidence>
<keyword evidence="3" id="KW-1185">Reference proteome</keyword>
<comment type="caution">
    <text evidence="2">The sequence shown here is derived from an EMBL/GenBank/DDBJ whole genome shotgun (WGS) entry which is preliminary data.</text>
</comment>
<accession>A0ABT5EWD6</accession>
<protein>
    <submittedName>
        <fullName evidence="2">Uncharacterized protein</fullName>
    </submittedName>
</protein>
<sequence length="58" mass="6785">MEPREQSSSNQVRIVRLQGNGTRHNRPEPHLTHEKPHHVFNYAEVTHMPDEEDTQESA</sequence>
<feature type="compositionally biased region" description="Polar residues" evidence="1">
    <location>
        <begin position="1"/>
        <end position="12"/>
    </location>
</feature>
<evidence type="ECO:0000313" key="3">
    <source>
        <dbReference type="Proteomes" id="UP001221411"/>
    </source>
</evidence>
<reference evidence="2 3" key="1">
    <citation type="submission" date="2022-11" db="EMBL/GenBank/DDBJ databases">
        <title>Minimal conservation of predation-associated metabolite biosynthetic gene clusters underscores biosynthetic potential of Myxococcota including descriptions for ten novel species: Archangium lansinium sp. nov., Myxococcus landrumus sp. nov., Nannocystis bai.</title>
        <authorList>
            <person name="Ahearne A."/>
            <person name="Stevens C."/>
            <person name="Dowd S."/>
        </authorList>
    </citation>
    <scope>NUCLEOTIDE SEQUENCE [LARGE SCALE GENOMIC DNA]</scope>
    <source>
        <strain evidence="2 3">RJM3</strain>
    </source>
</reference>
<feature type="compositionally biased region" description="Basic and acidic residues" evidence="1">
    <location>
        <begin position="25"/>
        <end position="34"/>
    </location>
</feature>
<organism evidence="2 3">
    <name type="scientific">Polyangium mundeleinium</name>
    <dbReference type="NCBI Taxonomy" id="2995306"/>
    <lineage>
        <taxon>Bacteria</taxon>
        <taxon>Pseudomonadati</taxon>
        <taxon>Myxococcota</taxon>
        <taxon>Polyangia</taxon>
        <taxon>Polyangiales</taxon>
        <taxon>Polyangiaceae</taxon>
        <taxon>Polyangium</taxon>
    </lineage>
</organism>
<proteinExistence type="predicted"/>
<name>A0ABT5EWD6_9BACT</name>
<dbReference type="RefSeq" id="WP_271924346.1">
    <property type="nucleotide sequence ID" value="NZ_JAQNDO010000001.1"/>
</dbReference>
<dbReference type="EMBL" id="JAQNDO010000001">
    <property type="protein sequence ID" value="MDC0746134.1"/>
    <property type="molecule type" value="Genomic_DNA"/>
</dbReference>
<evidence type="ECO:0000313" key="2">
    <source>
        <dbReference type="EMBL" id="MDC0746134.1"/>
    </source>
</evidence>
<gene>
    <name evidence="2" type="ORF">POL67_32705</name>
</gene>
<dbReference type="Proteomes" id="UP001221411">
    <property type="component" value="Unassembled WGS sequence"/>
</dbReference>